<dbReference type="AlphaFoldDB" id="A0A7Y4L1Y8"/>
<dbReference type="Proteomes" id="UP000553957">
    <property type="component" value="Unassembled WGS sequence"/>
</dbReference>
<dbReference type="EMBL" id="JACHKF010000001">
    <property type="protein sequence ID" value="MBB6566525.1"/>
    <property type="molecule type" value="Genomic_DNA"/>
</dbReference>
<dbReference type="InterPro" id="IPR029058">
    <property type="entry name" value="AB_hydrolase_fold"/>
</dbReference>
<organism evidence="7 8">
    <name type="scientific">Kribbella sandramycini</name>
    <dbReference type="NCBI Taxonomy" id="60450"/>
    <lineage>
        <taxon>Bacteria</taxon>
        <taxon>Bacillati</taxon>
        <taxon>Actinomycetota</taxon>
        <taxon>Actinomycetes</taxon>
        <taxon>Propionibacteriales</taxon>
        <taxon>Kribbellaceae</taxon>
        <taxon>Kribbella</taxon>
    </lineage>
</organism>
<comment type="similarity">
    <text evidence="1 3">Belongs to the type-B carboxylesterase/lipase family.</text>
</comment>
<dbReference type="GO" id="GO:0016787">
    <property type="term" value="F:hydrolase activity"/>
    <property type="evidence" value="ECO:0007669"/>
    <property type="project" value="UniProtKB-KW"/>
</dbReference>
<dbReference type="EC" id="3.1.1.-" evidence="3"/>
<evidence type="ECO:0000313" key="7">
    <source>
        <dbReference type="EMBL" id="NOL42818.1"/>
    </source>
</evidence>
<dbReference type="RefSeq" id="WP_171675306.1">
    <property type="nucleotide sequence ID" value="NZ_BAAAGT010000004.1"/>
</dbReference>
<feature type="chain" id="PRO_5036509578" description="Carboxylic ester hydrolase" evidence="3">
    <location>
        <begin position="25"/>
        <end position="511"/>
    </location>
</feature>
<evidence type="ECO:0000256" key="4">
    <source>
        <dbReference type="SAM" id="MobiDB-lite"/>
    </source>
</evidence>
<dbReference type="Pfam" id="PF00135">
    <property type="entry name" value="COesterase"/>
    <property type="match status" value="1"/>
</dbReference>
<feature type="region of interest" description="Disordered" evidence="4">
    <location>
        <begin position="42"/>
        <end position="82"/>
    </location>
</feature>
<reference evidence="6 9" key="2">
    <citation type="submission" date="2020-08" db="EMBL/GenBank/DDBJ databases">
        <title>Sequencing the genomes of 1000 actinobacteria strains.</title>
        <authorList>
            <person name="Klenk H.-P."/>
        </authorList>
    </citation>
    <scope>NUCLEOTIDE SEQUENCE [LARGE SCALE GENOMIC DNA]</scope>
    <source>
        <strain evidence="6 9">DSM 15626</strain>
    </source>
</reference>
<keyword evidence="2 3" id="KW-0378">Hydrolase</keyword>
<comment type="caution">
    <text evidence="7">The sequence shown here is derived from an EMBL/GenBank/DDBJ whole genome shotgun (WGS) entry which is preliminary data.</text>
</comment>
<evidence type="ECO:0000256" key="3">
    <source>
        <dbReference type="RuleBase" id="RU361235"/>
    </source>
</evidence>
<name>A0A7Y4L1Y8_9ACTN</name>
<reference evidence="7 8" key="1">
    <citation type="submission" date="2020-05" db="EMBL/GenBank/DDBJ databases">
        <title>Genome sequence of Kribbella sandramycini ATCC 39419.</title>
        <authorList>
            <person name="Maclea K.S."/>
            <person name="Fair J.L."/>
        </authorList>
    </citation>
    <scope>NUCLEOTIDE SEQUENCE [LARGE SCALE GENOMIC DNA]</scope>
    <source>
        <strain evidence="7 8">ATCC 39419</strain>
    </source>
</reference>
<evidence type="ECO:0000313" key="6">
    <source>
        <dbReference type="EMBL" id="MBB6566525.1"/>
    </source>
</evidence>
<dbReference type="InterPro" id="IPR002018">
    <property type="entry name" value="CarbesteraseB"/>
</dbReference>
<evidence type="ECO:0000259" key="5">
    <source>
        <dbReference type="Pfam" id="PF00135"/>
    </source>
</evidence>
<protein>
    <recommendedName>
        <fullName evidence="3">Carboxylic ester hydrolase</fullName>
        <ecNumber evidence="3">3.1.1.-</ecNumber>
    </recommendedName>
</protein>
<dbReference type="InterPro" id="IPR050309">
    <property type="entry name" value="Type-B_Carboxylest/Lipase"/>
</dbReference>
<evidence type="ECO:0000256" key="2">
    <source>
        <dbReference type="ARBA" id="ARBA00022801"/>
    </source>
</evidence>
<dbReference type="InterPro" id="IPR019826">
    <property type="entry name" value="Carboxylesterase_B_AS"/>
</dbReference>
<accession>A0A7Y4L1Y8</accession>
<feature type="signal peptide" evidence="3">
    <location>
        <begin position="1"/>
        <end position="24"/>
    </location>
</feature>
<keyword evidence="8" id="KW-1185">Reference proteome</keyword>
<dbReference type="SUPFAM" id="SSF53474">
    <property type="entry name" value="alpha/beta-Hydrolases"/>
    <property type="match status" value="1"/>
</dbReference>
<proteinExistence type="inferred from homology"/>
<keyword evidence="3" id="KW-0732">Signal</keyword>
<dbReference type="Gene3D" id="3.40.50.1820">
    <property type="entry name" value="alpha/beta hydrolase"/>
    <property type="match status" value="1"/>
</dbReference>
<evidence type="ECO:0000256" key="1">
    <source>
        <dbReference type="ARBA" id="ARBA00005964"/>
    </source>
</evidence>
<evidence type="ECO:0000313" key="8">
    <source>
        <dbReference type="Proteomes" id="UP000534306"/>
    </source>
</evidence>
<sequence>MRKTSGALLATALLLPLAIPAAQAAPARPVVKIDSGALRGTSDDGVHRYRGVPFAAPPTGANRWRPPQPPASWRGVRDAGQASKNCLQAPDDAVPGPQSEDCLYLNVTTPARPGNRPRPVMLWLYGGGFFQGAGNDYDARRLAATGDVVVVTPNYRLGVFGFLGYPGLNGAGSFGLQDQQAALQWVKRNAAAFGGDPANVTLFGESAGAMSTCAHLTAPATKGLFRQAAMQSGTCLTEWPTYDASGRGLTPFEPLDVLVARGTKFAADLNCRTIACLRAKPPTDLLGGMKEFGPAFGTPTLPEDPAVALRAGRFHHVPVLIGANRDEARVSLVGAVPDPLTDADYRSLLQEDFGATAAQVLRKYPPVANDNGQRYADLTTDRVWAHTTRNTQQILARRVPTFAFEFADREAPLFSSMPPGPFPYGAYHGAELMYLYEIAGENPRFTPAQRRLADRMIRYWAQFAHTGNPNRPGLPTWPRAPYVQSLHPKRIGPVDYAAEHQLGFWTALHGS</sequence>
<feature type="domain" description="Carboxylesterase type B" evidence="5">
    <location>
        <begin position="28"/>
        <end position="480"/>
    </location>
</feature>
<evidence type="ECO:0000313" key="9">
    <source>
        <dbReference type="Proteomes" id="UP000553957"/>
    </source>
</evidence>
<dbReference type="PANTHER" id="PTHR11559">
    <property type="entry name" value="CARBOXYLESTERASE"/>
    <property type="match status" value="1"/>
</dbReference>
<dbReference type="Proteomes" id="UP000534306">
    <property type="component" value="Unassembled WGS sequence"/>
</dbReference>
<gene>
    <name evidence="6" type="ORF">HNR71_002162</name>
    <name evidence="7" type="ORF">HPO96_21465</name>
</gene>
<dbReference type="EMBL" id="JABJRC010000005">
    <property type="protein sequence ID" value="NOL42818.1"/>
    <property type="molecule type" value="Genomic_DNA"/>
</dbReference>
<dbReference type="PROSITE" id="PS00122">
    <property type="entry name" value="CARBOXYLESTERASE_B_1"/>
    <property type="match status" value="1"/>
</dbReference>